<protein>
    <submittedName>
        <fullName evidence="5">33 kDa dynein arm light axonemal</fullName>
    </submittedName>
</protein>
<dbReference type="Pfam" id="PF10211">
    <property type="entry name" value="Ax_dynein_light"/>
    <property type="match status" value="1"/>
</dbReference>
<evidence type="ECO:0000256" key="3">
    <source>
        <dbReference type="ARBA" id="ARBA00023175"/>
    </source>
</evidence>
<evidence type="ECO:0000313" key="6">
    <source>
        <dbReference type="Proteomes" id="UP000095192"/>
    </source>
</evidence>
<keyword evidence="6" id="KW-1185">Reference proteome</keyword>
<dbReference type="InParanoid" id="A0A1D3D0M8"/>
<proteinExistence type="inferred from homology"/>
<comment type="similarity">
    <text evidence="4">Belongs to the inner dynein arm light chain family.</text>
</comment>
<reference evidence="5 6" key="1">
    <citation type="journal article" date="2016" name="BMC Genomics">
        <title>Comparative genomics reveals Cyclospora cayetanensis possesses coccidia-like metabolism and invasion components but unique surface antigens.</title>
        <authorList>
            <person name="Liu S."/>
            <person name="Wang L."/>
            <person name="Zheng H."/>
            <person name="Xu Z."/>
            <person name="Roellig D.M."/>
            <person name="Li N."/>
            <person name="Frace M.A."/>
            <person name="Tang K."/>
            <person name="Arrowood M.J."/>
            <person name="Moss D.M."/>
            <person name="Zhang L."/>
            <person name="Feng Y."/>
            <person name="Xiao L."/>
        </authorList>
    </citation>
    <scope>NUCLEOTIDE SEQUENCE [LARGE SCALE GENOMIC DNA]</scope>
    <source>
        <strain evidence="5 6">CHN_HEN01</strain>
    </source>
</reference>
<evidence type="ECO:0000256" key="2">
    <source>
        <dbReference type="ARBA" id="ARBA00023054"/>
    </source>
</evidence>
<dbReference type="InterPro" id="IPR019347">
    <property type="entry name" value="Axonemal_dynein_light_chain"/>
</dbReference>
<name>A0A1D3D0M8_9EIME</name>
<keyword evidence="1" id="KW-0243">Dynein</keyword>
<dbReference type="VEuPathDB" id="ToxoDB:cyc_02465"/>
<comment type="caution">
    <text evidence="5">The sequence shown here is derived from an EMBL/GenBank/DDBJ whole genome shotgun (WGS) entry which is preliminary data.</text>
</comment>
<dbReference type="VEuPathDB" id="ToxoDB:LOC34619315"/>
<dbReference type="PANTHER" id="PTHR13183">
    <property type="entry name" value="AXONEMAL INNER ARM DYNEIN LIGHT CHAIN 28"/>
    <property type="match status" value="1"/>
</dbReference>
<dbReference type="AlphaFoldDB" id="A0A1D3D0M8"/>
<keyword evidence="3" id="KW-0505">Motor protein</keyword>
<keyword evidence="2" id="KW-0175">Coiled coil</keyword>
<dbReference type="Proteomes" id="UP000095192">
    <property type="component" value="Unassembled WGS sequence"/>
</dbReference>
<evidence type="ECO:0000256" key="4">
    <source>
        <dbReference type="ARBA" id="ARBA00038114"/>
    </source>
</evidence>
<gene>
    <name evidence="5" type="ORF">cyc_02465</name>
</gene>
<dbReference type="PANTHER" id="PTHR13183:SF0">
    <property type="entry name" value="AXONEMAL DYNEIN LIGHT INTERMEDIATE POLYPEPTIDE 1"/>
    <property type="match status" value="1"/>
</dbReference>
<organism evidence="5 6">
    <name type="scientific">Cyclospora cayetanensis</name>
    <dbReference type="NCBI Taxonomy" id="88456"/>
    <lineage>
        <taxon>Eukaryota</taxon>
        <taxon>Sar</taxon>
        <taxon>Alveolata</taxon>
        <taxon>Apicomplexa</taxon>
        <taxon>Conoidasida</taxon>
        <taxon>Coccidia</taxon>
        <taxon>Eucoccidiorida</taxon>
        <taxon>Eimeriorina</taxon>
        <taxon>Eimeriidae</taxon>
        <taxon>Cyclospora</taxon>
    </lineage>
</organism>
<dbReference type="GO" id="GO:0005930">
    <property type="term" value="C:axoneme"/>
    <property type="evidence" value="ECO:0007669"/>
    <property type="project" value="TreeGrafter"/>
</dbReference>
<dbReference type="EMBL" id="JROU02001271">
    <property type="protein sequence ID" value="OEH76959.1"/>
    <property type="molecule type" value="Genomic_DNA"/>
</dbReference>
<dbReference type="GO" id="GO:0030286">
    <property type="term" value="C:dynein complex"/>
    <property type="evidence" value="ECO:0007669"/>
    <property type="project" value="UniProtKB-KW"/>
</dbReference>
<dbReference type="GO" id="GO:0045504">
    <property type="term" value="F:dynein heavy chain binding"/>
    <property type="evidence" value="ECO:0007669"/>
    <property type="project" value="TreeGrafter"/>
</dbReference>
<sequence length="192" mass="21414">MTLAMTIPWGGCTQVRYGPPVEVPSDSTEVTAALANGSHEDNRDTVGFIERIRREAQGSRVPLQAILDTLFPPRHVSAAAADRVDVLKTREELDVQLLERRASETGVCACRYDAILQCFDELIRQVAILCPERAFLLIRQMTDEINAIKKQHANEIELMRQQMATLEMIFISTHNARGKVTTTSQIPAQVPS</sequence>
<accession>A0A1D3D0M8</accession>
<evidence type="ECO:0000256" key="1">
    <source>
        <dbReference type="ARBA" id="ARBA00023017"/>
    </source>
</evidence>
<evidence type="ECO:0000313" key="5">
    <source>
        <dbReference type="EMBL" id="OEH76959.1"/>
    </source>
</evidence>